<evidence type="ECO:0000313" key="5">
    <source>
        <dbReference type="Proteomes" id="UP000729402"/>
    </source>
</evidence>
<organism evidence="4 5">
    <name type="scientific">Zizania palustris</name>
    <name type="common">Northern wild rice</name>
    <dbReference type="NCBI Taxonomy" id="103762"/>
    <lineage>
        <taxon>Eukaryota</taxon>
        <taxon>Viridiplantae</taxon>
        <taxon>Streptophyta</taxon>
        <taxon>Embryophyta</taxon>
        <taxon>Tracheophyta</taxon>
        <taxon>Spermatophyta</taxon>
        <taxon>Magnoliopsida</taxon>
        <taxon>Liliopsida</taxon>
        <taxon>Poales</taxon>
        <taxon>Poaceae</taxon>
        <taxon>BOP clade</taxon>
        <taxon>Oryzoideae</taxon>
        <taxon>Oryzeae</taxon>
        <taxon>Zizaniinae</taxon>
        <taxon>Zizania</taxon>
    </lineage>
</organism>
<feature type="coiled-coil region" evidence="1">
    <location>
        <begin position="361"/>
        <end position="397"/>
    </location>
</feature>
<name>A0A8J5RVL7_ZIZPA</name>
<keyword evidence="1" id="KW-0175">Coiled coil</keyword>
<evidence type="ECO:0000259" key="3">
    <source>
        <dbReference type="Pfam" id="PF13837"/>
    </source>
</evidence>
<dbReference type="Pfam" id="PF13837">
    <property type="entry name" value="Myb_DNA-bind_4"/>
    <property type="match status" value="1"/>
</dbReference>
<evidence type="ECO:0000256" key="2">
    <source>
        <dbReference type="SAM" id="MobiDB-lite"/>
    </source>
</evidence>
<dbReference type="InterPro" id="IPR044822">
    <property type="entry name" value="Myb_DNA-bind_4"/>
</dbReference>
<evidence type="ECO:0000256" key="1">
    <source>
        <dbReference type="SAM" id="Coils"/>
    </source>
</evidence>
<reference evidence="4" key="1">
    <citation type="journal article" date="2021" name="bioRxiv">
        <title>Whole Genome Assembly and Annotation of Northern Wild Rice, Zizania palustris L., Supports a Whole Genome Duplication in the Zizania Genus.</title>
        <authorList>
            <person name="Haas M."/>
            <person name="Kono T."/>
            <person name="Macchietto M."/>
            <person name="Millas R."/>
            <person name="McGilp L."/>
            <person name="Shao M."/>
            <person name="Duquette J."/>
            <person name="Hirsch C.N."/>
            <person name="Kimball J."/>
        </authorList>
    </citation>
    <scope>NUCLEOTIDE SEQUENCE</scope>
    <source>
        <tissue evidence="4">Fresh leaf tissue</tissue>
    </source>
</reference>
<gene>
    <name evidence="4" type="ORF">GUJ93_ZPchr0002g26491</name>
</gene>
<proteinExistence type="predicted"/>
<dbReference type="AlphaFoldDB" id="A0A8J5RVL7"/>
<keyword evidence="5" id="KW-1185">Reference proteome</keyword>
<accession>A0A8J5RVL7</accession>
<feature type="domain" description="Myb/SANT-like DNA-binding" evidence="3">
    <location>
        <begin position="91"/>
        <end position="182"/>
    </location>
</feature>
<feature type="compositionally biased region" description="Polar residues" evidence="2">
    <location>
        <begin position="43"/>
        <end position="52"/>
    </location>
</feature>
<evidence type="ECO:0000313" key="4">
    <source>
        <dbReference type="EMBL" id="KAG8059038.1"/>
    </source>
</evidence>
<comment type="caution">
    <text evidence="4">The sequence shown here is derived from an EMBL/GenBank/DDBJ whole genome shotgun (WGS) entry which is preliminary data.</text>
</comment>
<sequence length="495" mass="56754">MEGNLPPRSLAHIGPFDLEASLQPRQQQQPLHFAQHPPHHHQGTVSVRSNPMQDLRNVVKTSLSDEDAGDGQHYHDRSGGGGKGGSSQWHRMKWSSDMVKLLVSAVAYIEEDVGVDYGTGSGRRKHAMLKKKGKWKLVSTAMTERGFPVSPQQCEDKFNDLNKRYKRLTEILGRGTACQIVEDPQLLEGVQLSGKLKEEARKHLSSKHLHYEEMCSYHNRNRLCLLEDLTLQKSLRVALRSREEHAKKNPFGYDDEDFSEDDDDDDEFNDLEVSAKGHHHGIHGAKRLKHDQEETHFGANLSDVALIDMNKMFSEGYGGPSVEKSPPSPGMHGIQIEKQRLKIKALMLKIEQKHFKWQRFSKEKERELEKLKLENEKMKLENEQLELQLNLKQLEMGIKPKKLLWCAMSDGMRPWLNVIAEHQMPFQSNHRCFLWPSKIMRFTLLLAKEESDFQDFVFSFGRMIAMEFNNGNHLPVAAMPACQKEGPMEHDTNAT</sequence>
<dbReference type="Proteomes" id="UP000729402">
    <property type="component" value="Unassembled WGS sequence"/>
</dbReference>
<dbReference type="EMBL" id="JAAALK010000287">
    <property type="protein sequence ID" value="KAG8059038.1"/>
    <property type="molecule type" value="Genomic_DNA"/>
</dbReference>
<dbReference type="OrthoDB" id="641566at2759"/>
<feature type="region of interest" description="Disordered" evidence="2">
    <location>
        <begin position="25"/>
        <end position="89"/>
    </location>
</feature>
<dbReference type="PANTHER" id="PTHR46327">
    <property type="entry name" value="F16F4.11 PROTEIN-RELATED"/>
    <property type="match status" value="1"/>
</dbReference>
<reference evidence="4" key="2">
    <citation type="submission" date="2021-02" db="EMBL/GenBank/DDBJ databases">
        <authorList>
            <person name="Kimball J.A."/>
            <person name="Haas M.W."/>
            <person name="Macchietto M."/>
            <person name="Kono T."/>
            <person name="Duquette J."/>
            <person name="Shao M."/>
        </authorList>
    </citation>
    <scope>NUCLEOTIDE SEQUENCE</scope>
    <source>
        <tissue evidence="4">Fresh leaf tissue</tissue>
    </source>
</reference>
<protein>
    <recommendedName>
        <fullName evidence="3">Myb/SANT-like DNA-binding domain-containing protein</fullName>
    </recommendedName>
</protein>
<dbReference type="PANTHER" id="PTHR46327:SF4">
    <property type="entry name" value="OS02G0542400 PROTEIN"/>
    <property type="match status" value="1"/>
</dbReference>